<gene>
    <name evidence="1" type="ORF">KOR34_52270</name>
</gene>
<dbReference type="EMBL" id="SIHJ01000009">
    <property type="protein sequence ID" value="TWT29317.1"/>
    <property type="molecule type" value="Genomic_DNA"/>
</dbReference>
<evidence type="ECO:0000313" key="2">
    <source>
        <dbReference type="Proteomes" id="UP000316714"/>
    </source>
</evidence>
<evidence type="ECO:0000313" key="1">
    <source>
        <dbReference type="EMBL" id="TWT29317.1"/>
    </source>
</evidence>
<dbReference type="AlphaFoldDB" id="A0A5C5UUH6"/>
<keyword evidence="2" id="KW-1185">Reference proteome</keyword>
<comment type="caution">
    <text evidence="1">The sequence shown here is derived from an EMBL/GenBank/DDBJ whole genome shotgun (WGS) entry which is preliminary data.</text>
</comment>
<accession>A0A5C5UUH6</accession>
<dbReference type="Proteomes" id="UP000316714">
    <property type="component" value="Unassembled WGS sequence"/>
</dbReference>
<name>A0A5C5UUH6_9BACT</name>
<sequence>MNTPNLLPIGRIAVQIQSPLSDIRRAAAAAGVEPALSLNGVLYFSEVDVEKIDAHLRRRASSPADPMNPPEIL</sequence>
<protein>
    <submittedName>
        <fullName evidence="1">Uncharacterized protein</fullName>
    </submittedName>
</protein>
<dbReference type="RefSeq" id="WP_146569033.1">
    <property type="nucleotide sequence ID" value="NZ_SIHJ01000009.1"/>
</dbReference>
<organism evidence="1 2">
    <name type="scientific">Posidoniimonas corsicana</name>
    <dbReference type="NCBI Taxonomy" id="1938618"/>
    <lineage>
        <taxon>Bacteria</taxon>
        <taxon>Pseudomonadati</taxon>
        <taxon>Planctomycetota</taxon>
        <taxon>Planctomycetia</taxon>
        <taxon>Pirellulales</taxon>
        <taxon>Lacipirellulaceae</taxon>
        <taxon>Posidoniimonas</taxon>
    </lineage>
</organism>
<proteinExistence type="predicted"/>
<reference evidence="1 2" key="1">
    <citation type="submission" date="2019-02" db="EMBL/GenBank/DDBJ databases">
        <title>Deep-cultivation of Planctomycetes and their phenomic and genomic characterization uncovers novel biology.</title>
        <authorList>
            <person name="Wiegand S."/>
            <person name="Jogler M."/>
            <person name="Boedeker C."/>
            <person name="Pinto D."/>
            <person name="Vollmers J."/>
            <person name="Rivas-Marin E."/>
            <person name="Kohn T."/>
            <person name="Peeters S.H."/>
            <person name="Heuer A."/>
            <person name="Rast P."/>
            <person name="Oberbeckmann S."/>
            <person name="Bunk B."/>
            <person name="Jeske O."/>
            <person name="Meyerdierks A."/>
            <person name="Storesund J.E."/>
            <person name="Kallscheuer N."/>
            <person name="Luecker S."/>
            <person name="Lage O.M."/>
            <person name="Pohl T."/>
            <person name="Merkel B.J."/>
            <person name="Hornburger P."/>
            <person name="Mueller R.-W."/>
            <person name="Bruemmer F."/>
            <person name="Labrenz M."/>
            <person name="Spormann A.M."/>
            <person name="Op Den Camp H."/>
            <person name="Overmann J."/>
            <person name="Amann R."/>
            <person name="Jetten M.S.M."/>
            <person name="Mascher T."/>
            <person name="Medema M.H."/>
            <person name="Devos D.P."/>
            <person name="Kaster A.-K."/>
            <person name="Ovreas L."/>
            <person name="Rohde M."/>
            <person name="Galperin M.Y."/>
            <person name="Jogler C."/>
        </authorList>
    </citation>
    <scope>NUCLEOTIDE SEQUENCE [LARGE SCALE GENOMIC DNA]</scope>
    <source>
        <strain evidence="1 2">KOR34</strain>
    </source>
</reference>